<proteinExistence type="predicted"/>
<keyword evidence="2" id="KW-1185">Reference proteome</keyword>
<gene>
    <name evidence="1" type="ORF">SLS62_005033</name>
</gene>
<evidence type="ECO:0000313" key="1">
    <source>
        <dbReference type="EMBL" id="KAK7753083.1"/>
    </source>
</evidence>
<sequence>MASKLPIEIWLMIAYEVGASDDLRSAWSWCRPICRSAKEATELAVCVKILPRLRLDILNNGEFTEKYGSEEPRKFQQAHFELAFQRVSADGSRAIFRPTQGSKINFGQLAFWEIEYHVGPGQLCEEKTMLFDWARTTQGDLLRDQWKKRLSLLAEAKPPPLGTQPAPLGTLPFQVYVTGTCAAPIPAQSDIDLNPEALEVSMSWRHLVGHYMREGEIIGGWLREAARVDEERRLRTRRELSRMEEALELALSSEPCRRLRFLKSLEDAADDRSTIRGIRYGGWPLQYHMELVAELDGKDPLKDDWMLAYRDDIRPQIKIPPKVAAQWYEEWKCHLLAGVPQT</sequence>
<name>A0AAN9V407_9PEZI</name>
<dbReference type="AlphaFoldDB" id="A0AAN9V407"/>
<evidence type="ECO:0000313" key="2">
    <source>
        <dbReference type="Proteomes" id="UP001320420"/>
    </source>
</evidence>
<dbReference type="EMBL" id="JAKJXP020000032">
    <property type="protein sequence ID" value="KAK7753083.1"/>
    <property type="molecule type" value="Genomic_DNA"/>
</dbReference>
<dbReference type="Proteomes" id="UP001320420">
    <property type="component" value="Unassembled WGS sequence"/>
</dbReference>
<accession>A0AAN9V407</accession>
<organism evidence="1 2">
    <name type="scientific">Diatrype stigma</name>
    <dbReference type="NCBI Taxonomy" id="117547"/>
    <lineage>
        <taxon>Eukaryota</taxon>
        <taxon>Fungi</taxon>
        <taxon>Dikarya</taxon>
        <taxon>Ascomycota</taxon>
        <taxon>Pezizomycotina</taxon>
        <taxon>Sordariomycetes</taxon>
        <taxon>Xylariomycetidae</taxon>
        <taxon>Xylariales</taxon>
        <taxon>Diatrypaceae</taxon>
        <taxon>Diatrype</taxon>
    </lineage>
</organism>
<protein>
    <submittedName>
        <fullName evidence="1">Uncharacterized protein</fullName>
    </submittedName>
</protein>
<reference evidence="1 2" key="1">
    <citation type="submission" date="2024-02" db="EMBL/GenBank/DDBJ databases">
        <title>De novo assembly and annotation of 12 fungi associated with fruit tree decline syndrome in Ontario, Canada.</title>
        <authorList>
            <person name="Sulman M."/>
            <person name="Ellouze W."/>
            <person name="Ilyukhin E."/>
        </authorList>
    </citation>
    <scope>NUCLEOTIDE SEQUENCE [LARGE SCALE GENOMIC DNA]</scope>
    <source>
        <strain evidence="1 2">M11/M66-122</strain>
    </source>
</reference>
<comment type="caution">
    <text evidence="1">The sequence shown here is derived from an EMBL/GenBank/DDBJ whole genome shotgun (WGS) entry which is preliminary data.</text>
</comment>